<evidence type="ECO:0000313" key="2">
    <source>
        <dbReference type="EMBL" id="WCE12494.1"/>
    </source>
</evidence>
<dbReference type="EMBL" id="CP116347">
    <property type="protein sequence ID" value="WCE12494.1"/>
    <property type="molecule type" value="Genomic_DNA"/>
</dbReference>
<dbReference type="GO" id="GO:0005524">
    <property type="term" value="F:ATP binding"/>
    <property type="evidence" value="ECO:0007669"/>
    <property type="project" value="InterPro"/>
</dbReference>
<accession>A0AAX3L8E8</accession>
<dbReference type="InterPro" id="IPR003959">
    <property type="entry name" value="ATPase_AAA_core"/>
</dbReference>
<dbReference type="Pfam" id="PF13304">
    <property type="entry name" value="AAA_21"/>
    <property type="match status" value="1"/>
</dbReference>
<dbReference type="Gene3D" id="3.40.50.300">
    <property type="entry name" value="P-loop containing nucleotide triphosphate hydrolases"/>
    <property type="match status" value="1"/>
</dbReference>
<gene>
    <name evidence="2" type="ORF">PHA72_20955</name>
</gene>
<organism evidence="2 3">
    <name type="scientific">Enterobacter ludwigii</name>
    <dbReference type="NCBI Taxonomy" id="299767"/>
    <lineage>
        <taxon>Bacteria</taxon>
        <taxon>Pseudomonadati</taxon>
        <taxon>Pseudomonadota</taxon>
        <taxon>Gammaproteobacteria</taxon>
        <taxon>Enterobacterales</taxon>
        <taxon>Enterobacteriaceae</taxon>
        <taxon>Enterobacter</taxon>
        <taxon>Enterobacter cloacae complex</taxon>
    </lineage>
</organism>
<dbReference type="RefSeq" id="WP_181634129.1">
    <property type="nucleotide sequence ID" value="NZ_CP116347.1"/>
</dbReference>
<sequence length="518" mass="59314">MPRYISLNKNISSAMKSSDTVYLIFSTWNDYSYRTLFNLEYVDEHRTVHQIGQIKIGFKGQSEEVTTFEKMQTQFARLKNNFFSLAESPEFYQKLYACGKELSYEILQDLNCVVVSDKAMNCAREEAVFKKSLLRDVNINTVYGQFKRLVNGLGQLTEFDFRFLRVNHRFSDLYLDFNVVPYSLPPTNIHTIIGRNGLGKTTLLNEMVNSIMKPNAARNAYFEDIYDGRITNKYFSAVISISFSAFDSFTPISDQTDPTLGTCYYYIGLKKPGSVDLAHPIEDINALHEKCAKSVYNCCSEDSKRELWLDAISDLESDTNFRDLNLKDLPYFGAQEIVDECKRRLKSMSSGHAIIFMTISNLIEKLQDKTLILFDEPESHLHPPLLSAFIRALSNLLFKRNGIAIIATHSPVVLQEVPKKCCWVLTRFGEVTNFSRPSIETFAENVGILTKEVFKLEMENSGFHKLLKTKVDEGLGFDEIMREFKNKIGFEGQAILMSMIMLRDRGIKMDAPKGDNHE</sequence>
<feature type="domain" description="ATPase AAA-type core" evidence="1">
    <location>
        <begin position="345"/>
        <end position="414"/>
    </location>
</feature>
<evidence type="ECO:0000313" key="3">
    <source>
        <dbReference type="Proteomes" id="UP001210538"/>
    </source>
</evidence>
<dbReference type="SUPFAM" id="SSF52540">
    <property type="entry name" value="P-loop containing nucleoside triphosphate hydrolases"/>
    <property type="match status" value="1"/>
</dbReference>
<dbReference type="Proteomes" id="UP001210538">
    <property type="component" value="Chromosome"/>
</dbReference>
<reference evidence="2 3" key="1">
    <citation type="submission" date="2023-01" db="EMBL/GenBank/DDBJ databases">
        <title>Genome sequence resource and annotation of Enterobacter ludwigii, an economically important pathogen of seedling wilt with strawberry.</title>
        <authorList>
            <person name="Xie Y."/>
        </authorList>
    </citation>
    <scope>NUCLEOTIDE SEQUENCE [LARGE SCALE GENOMIC DNA]</scope>
    <source>
        <strain evidence="2 3">CM-TZ4</strain>
    </source>
</reference>
<dbReference type="GO" id="GO:0016887">
    <property type="term" value="F:ATP hydrolysis activity"/>
    <property type="evidence" value="ECO:0007669"/>
    <property type="project" value="InterPro"/>
</dbReference>
<dbReference type="AlphaFoldDB" id="A0AAX3L8E8"/>
<dbReference type="PANTHER" id="PTHR43581:SF2">
    <property type="entry name" value="EXCINUCLEASE ATPASE SUBUNIT"/>
    <property type="match status" value="1"/>
</dbReference>
<evidence type="ECO:0000259" key="1">
    <source>
        <dbReference type="Pfam" id="PF13304"/>
    </source>
</evidence>
<dbReference type="InterPro" id="IPR027417">
    <property type="entry name" value="P-loop_NTPase"/>
</dbReference>
<proteinExistence type="predicted"/>
<dbReference type="PANTHER" id="PTHR43581">
    <property type="entry name" value="ATP/GTP PHOSPHATASE"/>
    <property type="match status" value="1"/>
</dbReference>
<protein>
    <submittedName>
        <fullName evidence="2">AAA family ATPase</fullName>
    </submittedName>
</protein>
<dbReference type="InterPro" id="IPR051396">
    <property type="entry name" value="Bact_Antivir_Def_Nuclease"/>
</dbReference>
<keyword evidence="3" id="KW-1185">Reference proteome</keyword>
<name>A0AAX3L8E8_9ENTR</name>